<dbReference type="OrthoDB" id="9807890at2"/>
<dbReference type="PANTHER" id="PTHR42850:SF7">
    <property type="entry name" value="BIS(5'-NUCLEOSYL)-TETRAPHOSPHATASE PRPE [ASYMMETRICAL]"/>
    <property type="match status" value="1"/>
</dbReference>
<dbReference type="Pfam" id="PF00149">
    <property type="entry name" value="Metallophos"/>
    <property type="match status" value="1"/>
</dbReference>
<evidence type="ECO:0000313" key="3">
    <source>
        <dbReference type="Proteomes" id="UP000198752"/>
    </source>
</evidence>
<protein>
    <submittedName>
        <fullName evidence="2">Protein phosphatase</fullName>
    </submittedName>
</protein>
<dbReference type="InterPro" id="IPR004843">
    <property type="entry name" value="Calcineurin-like_PHP"/>
</dbReference>
<dbReference type="GO" id="GO:0016791">
    <property type="term" value="F:phosphatase activity"/>
    <property type="evidence" value="ECO:0007669"/>
    <property type="project" value="TreeGrafter"/>
</dbReference>
<dbReference type="InterPro" id="IPR050126">
    <property type="entry name" value="Ap4A_hydrolase"/>
</dbReference>
<dbReference type="Gene3D" id="3.60.21.10">
    <property type="match status" value="1"/>
</dbReference>
<name>A0A1I2R8W9_9BACL</name>
<reference evidence="3" key="1">
    <citation type="submission" date="2016-10" db="EMBL/GenBank/DDBJ databases">
        <authorList>
            <person name="Varghese N."/>
            <person name="Submissions S."/>
        </authorList>
    </citation>
    <scope>NUCLEOTIDE SEQUENCE [LARGE SCALE GENOMIC DNA]</scope>
    <source>
        <strain evidence="3">ATCC 700379</strain>
    </source>
</reference>
<organism evidence="2 3">
    <name type="scientific">Sporolactobacillus nakayamae</name>
    <dbReference type="NCBI Taxonomy" id="269670"/>
    <lineage>
        <taxon>Bacteria</taxon>
        <taxon>Bacillati</taxon>
        <taxon>Bacillota</taxon>
        <taxon>Bacilli</taxon>
        <taxon>Bacillales</taxon>
        <taxon>Sporolactobacillaceae</taxon>
        <taxon>Sporolactobacillus</taxon>
    </lineage>
</organism>
<evidence type="ECO:0000313" key="2">
    <source>
        <dbReference type="EMBL" id="SFG36978.1"/>
    </source>
</evidence>
<dbReference type="AlphaFoldDB" id="A0A1I2R8W9"/>
<proteinExistence type="predicted"/>
<dbReference type="NCBIfam" id="NF010148">
    <property type="entry name" value="PRK13625.1"/>
    <property type="match status" value="1"/>
</dbReference>
<dbReference type="InterPro" id="IPR029052">
    <property type="entry name" value="Metallo-depent_PP-like"/>
</dbReference>
<accession>A0A1I2R8W9</accession>
<evidence type="ECO:0000259" key="1">
    <source>
        <dbReference type="Pfam" id="PF00149"/>
    </source>
</evidence>
<dbReference type="STRING" id="269670.SAMN02982927_01488"/>
<dbReference type="RefSeq" id="WP_093671578.1">
    <property type="nucleotide sequence ID" value="NZ_FOOY01000009.1"/>
</dbReference>
<dbReference type="EMBL" id="FOOY01000009">
    <property type="protein sequence ID" value="SFG36978.1"/>
    <property type="molecule type" value="Genomic_DNA"/>
</dbReference>
<dbReference type="Proteomes" id="UP000198752">
    <property type="component" value="Unassembled WGS sequence"/>
</dbReference>
<dbReference type="SUPFAM" id="SSF56300">
    <property type="entry name" value="Metallo-dependent phosphatases"/>
    <property type="match status" value="1"/>
</dbReference>
<feature type="domain" description="Calcineurin-like phosphoesterase" evidence="1">
    <location>
        <begin position="4"/>
        <end position="195"/>
    </location>
</feature>
<dbReference type="GO" id="GO:0005737">
    <property type="term" value="C:cytoplasm"/>
    <property type="evidence" value="ECO:0007669"/>
    <property type="project" value="TreeGrafter"/>
</dbReference>
<gene>
    <name evidence="2" type="ORF">SAMN02982927_01488</name>
</gene>
<dbReference type="InterPro" id="IPR041780">
    <property type="entry name" value="MPP_PrpE-like"/>
</dbReference>
<keyword evidence="3" id="KW-1185">Reference proteome</keyword>
<dbReference type="CDD" id="cd07423">
    <property type="entry name" value="MPP_Prp_like"/>
    <property type="match status" value="1"/>
</dbReference>
<dbReference type="PANTHER" id="PTHR42850">
    <property type="entry name" value="METALLOPHOSPHOESTERASE"/>
    <property type="match status" value="1"/>
</dbReference>
<sequence>MYDVIGDVHGCRHEFVQLTEKLGYRWHHDLPIHPKHRKLVFVGDITDRGPSSVDMIRIVTDLVERDLALYVPGNHCNKLYRFLIGHHVQVSHGLETTVQELDQLNSNQRVRISERFVSLYKKAPLVLYLDQHQVAVCHAGIQEEDLDKPITRRIKTFALYGDITGKKDANGLPERRDWAQFYHGNPLIVYGHTPVTKPRWKNHTLNLDTGCVFGGMLSALRYPEMETVSVASSMPKFAERFRSFPD</sequence>